<feature type="domain" description="I/LWEQ" evidence="4">
    <location>
        <begin position="1626"/>
        <end position="1863"/>
    </location>
</feature>
<dbReference type="InterPro" id="IPR035964">
    <property type="entry name" value="I/LWEQ_dom_sf"/>
</dbReference>
<evidence type="ECO:0000256" key="3">
    <source>
        <dbReference type="SAM" id="Coils"/>
    </source>
</evidence>
<dbReference type="Pfam" id="PF08913">
    <property type="entry name" value="VBS"/>
    <property type="match status" value="1"/>
</dbReference>
<dbReference type="InterPro" id="IPR015009">
    <property type="entry name" value="Vinculin-bd_dom"/>
</dbReference>
<name>A0A2A2LHK5_9BILA</name>
<keyword evidence="3" id="KW-0175">Coiled coil</keyword>
<dbReference type="GO" id="GO:0030036">
    <property type="term" value="P:actin cytoskeleton organization"/>
    <property type="evidence" value="ECO:0007669"/>
    <property type="project" value="TreeGrafter"/>
</dbReference>
<dbReference type="Gene3D" id="1.20.1410.10">
    <property type="entry name" value="I/LWEQ domain"/>
    <property type="match status" value="1"/>
</dbReference>
<dbReference type="Proteomes" id="UP000218231">
    <property type="component" value="Unassembled WGS sequence"/>
</dbReference>
<feature type="coiled-coil region" evidence="3">
    <location>
        <begin position="1114"/>
        <end position="1141"/>
    </location>
</feature>
<dbReference type="STRING" id="2018661.A0A2A2LHK5"/>
<evidence type="ECO:0000313" key="5">
    <source>
        <dbReference type="EMBL" id="PAV85682.1"/>
    </source>
</evidence>
<dbReference type="GO" id="GO:0051015">
    <property type="term" value="F:actin filament binding"/>
    <property type="evidence" value="ECO:0007669"/>
    <property type="project" value="InterPro"/>
</dbReference>
<evidence type="ECO:0000256" key="1">
    <source>
        <dbReference type="ARBA" id="ARBA00004496"/>
    </source>
</evidence>
<comment type="caution">
    <text evidence="5">The sequence shown here is derived from an EMBL/GenBank/DDBJ whole genome shotgun (WGS) entry which is preliminary data.</text>
</comment>
<dbReference type="PANTHER" id="PTHR19981">
    <property type="entry name" value="TALIN"/>
    <property type="match status" value="1"/>
</dbReference>
<dbReference type="InterPro" id="IPR054082">
    <property type="entry name" value="Talin_IBS2B"/>
</dbReference>
<dbReference type="Gene3D" id="1.20.120.230">
    <property type="entry name" value="Alpha-catenin/vinculin-like"/>
    <property type="match status" value="4"/>
</dbReference>
<dbReference type="SUPFAM" id="SSF109885">
    <property type="entry name" value="I/LWEQ domain"/>
    <property type="match status" value="4"/>
</dbReference>
<gene>
    <name evidence="5" type="ORF">WR25_08284</name>
</gene>
<dbReference type="Pfam" id="PF01608">
    <property type="entry name" value="I_LWEQ"/>
    <property type="match status" value="1"/>
</dbReference>
<dbReference type="InterPro" id="IPR002558">
    <property type="entry name" value="ILWEQ_dom"/>
</dbReference>
<evidence type="ECO:0000313" key="6">
    <source>
        <dbReference type="Proteomes" id="UP000218231"/>
    </source>
</evidence>
<dbReference type="InterPro" id="IPR054060">
    <property type="entry name" value="TLN1-like_RS"/>
</dbReference>
<dbReference type="Pfam" id="PF21865">
    <property type="entry name" value="TLN1-like_RS"/>
    <property type="match status" value="2"/>
</dbReference>
<evidence type="ECO:0000259" key="4">
    <source>
        <dbReference type="PROSITE" id="PS50945"/>
    </source>
</evidence>
<protein>
    <recommendedName>
        <fullName evidence="4">I/LWEQ domain-containing protein</fullName>
    </recommendedName>
</protein>
<dbReference type="FunFam" id="1.20.1410.10:FF:000001">
    <property type="entry name" value="Talin 2"/>
    <property type="match status" value="1"/>
</dbReference>
<dbReference type="Pfam" id="PF25177">
    <property type="entry name" value="Talin_VBS2"/>
    <property type="match status" value="1"/>
</dbReference>
<proteinExistence type="predicted"/>
<keyword evidence="2" id="KW-0963">Cytoplasm</keyword>
<dbReference type="Gene3D" id="1.20.1420.10">
    <property type="entry name" value="Talin, central domain"/>
    <property type="match status" value="6"/>
</dbReference>
<dbReference type="SUPFAM" id="SSF47220">
    <property type="entry name" value="alpha-catenin/vinculin-like"/>
    <property type="match status" value="3"/>
</dbReference>
<dbReference type="InterPro" id="IPR057346">
    <property type="entry name" value="Talin1/2_VBS2"/>
</dbReference>
<sequence length="1869" mass="202433">MYYSVQPRIHTVVQFNYYEGRLPRPRSFYRSNSQLSRAKTVSADCQEPALQEKVIHSATQCAFATSQLVACARVVAPTIENPQCQDQLHSAAKQVSHSVEELLIDSETACYRSRGDGESALRDIHSAARQVTHALDSLLDHVKTSPRSRRVVEEEQYNEILRRTNRIIAHQGPSEEMTREAKKVIRQSQILQEQIETEARERPEQKDRLLDAARKVATATSNMIEATRECESRPTEAESEMALRNAAERLATVTNETTSEQQARYIMERLEEAAKATAYDATQTIAAANQAKEIITTRSSVELLVYECTQTAEHVPKLITCIRESQQAKTSEEKFRAQSRLIRQSNEIVSPATRLVESSRTSINSISEPHVASHLHETSSSLANSLVKLRTALNAAQQLNFSQQLVYSEALIRELDEYLQDTQRMAHARQLHPQRGVTASSACTKLMSTSRHVGSAVAQLVTAASANDDQQHIGASAVELAQNLRDFTEEIRDVLSVRSDVNIDRLVVSARSVVHDSGLAFDKVREKAPAAQLSEVARQVANSLRQVIACIPDNQHVETAIQEIRKVSASTPSKEMDVRTAAQKLVESTSELLLSVNQPQHNEAINAFVGSYTNFHTAVIAAIKNLPDMPARIATTELLEKAREEAISVLSRSSLASTDISHMQELAEESRSFTSTVNQLVDSVGGEEPWQRECDAALRQIQAVRHLAEQATVPVNDDSYFGSLDRVTEEARKLGEAMTGIARNAKNLDTNSLCTSVRSSADAVCRLAEAANQSAYLVGVANPRSTRGRAAIVDGAALRRSAQLVKQVCDRIATRNYSQEQLLNDTTIAAKHTSSIANMCRNASERSVNVNVKKHLVNSAKELAAKTSALITAVRAHDTRPTPETEAVCTETAAALRSATEQLEHFIENPDFAALPGQISDEGRANQRPVLNGTRQMLDASAEMIRTARSLASAPRDSAIWQRLADNSRDVSDSIKGLVAAIRDVAPGQAEMDRAIEFLQKLIVEIERSAMDAYKSPNTVKGPQKRMQQQVGHATHALEEKVDPLRMAAKGKGEDLPHCVEDHCRTTEALVMAACQAASLSLDSATQAEMFERAKTVVEAELEMMIASRDAGGNQKAQEAHRRVDEAAEQLKDALSDMRKTVGKISSDEGAVEGLVDNIAHSIESTDSAAATQGTFADVQTRMVAGLEAIRSIANDMPYAKPEVLGGLAVNMSEKYRGVAMDARQAITMLTNPDLSHRLKLSVQKLGNSCIQTVKIAGKKRAYPTDTRISETLLTETKIVVERVEEVLAALHEGSKGTQACINAANTVSGIIGDLDTTILFATSGTLNPSDAPRDFQYHRDVILKTAKALVEDTKALVAGAASNQEQLAVAAQNAVRTIVNLSDAVKNGAVALKSENAEAQVLVIHAVRDVAAALSALIQATKNASGRSLQDPAMGQLKDAAKVMVSNVTSLLKTVKSVEERKEQGVRAIEAAVDAIALEIRQHDQDAGDGSSHGLAPGQLESATVNISEAAQRLTTAAQTTAESDVTAAGNFARQTVSELLKITRAAANEADSSEVKYRIKDCGRTVGMEMRGLLMALHAILTRSSDSISRDLLVEAARGVARSVGDLTGCCEALKSEDGWYQSGASTARNESAATAENELLGAASSIEVAAVKLAELRPRVQQNAQHVDESLSFDEQILSAAKSIMTAVQTLVKAASAAQRELVAQGRVEGSSRTPDHEFSQGLISAAHHVVAAVHQLCEAANGLVQGQASEDKLISAAKQVASSTAHVLVACNVKADMESQAKRRLQAAGHAVKTATERLVAAARQHIVEDERNIIIADRVVTGIAQVMDAQEQVLRKERELIAAREQLASLNKARYEKSASPEDL</sequence>
<dbReference type="GO" id="GO:0098609">
    <property type="term" value="P:cell-cell adhesion"/>
    <property type="evidence" value="ECO:0007669"/>
    <property type="project" value="TreeGrafter"/>
</dbReference>
<dbReference type="Pfam" id="PF21692">
    <property type="entry name" value="Talin_R4"/>
    <property type="match status" value="1"/>
</dbReference>
<reference evidence="5 6" key="1">
    <citation type="journal article" date="2017" name="Curr. Biol.">
        <title>Genome architecture and evolution of a unichromosomal asexual nematode.</title>
        <authorList>
            <person name="Fradin H."/>
            <person name="Zegar C."/>
            <person name="Gutwein M."/>
            <person name="Lucas J."/>
            <person name="Kovtun M."/>
            <person name="Corcoran D."/>
            <person name="Baugh L.R."/>
            <person name="Kiontke K."/>
            <person name="Gunsalus K."/>
            <person name="Fitch D.H."/>
            <person name="Piano F."/>
        </authorList>
    </citation>
    <scope>NUCLEOTIDE SEQUENCE [LARGE SCALE GENOMIC DNA]</scope>
    <source>
        <strain evidence="5">PF1309</strain>
    </source>
</reference>
<feature type="coiled-coil region" evidence="3">
    <location>
        <begin position="1831"/>
        <end position="1858"/>
    </location>
</feature>
<dbReference type="GO" id="GO:0005737">
    <property type="term" value="C:cytoplasm"/>
    <property type="evidence" value="ECO:0007669"/>
    <property type="project" value="UniProtKB-SubCell"/>
</dbReference>
<evidence type="ECO:0000256" key="2">
    <source>
        <dbReference type="ARBA" id="ARBA00022490"/>
    </source>
</evidence>
<dbReference type="InterPro" id="IPR036723">
    <property type="entry name" value="Alpha-catenin/vinculin-like_sf"/>
</dbReference>
<dbReference type="OrthoDB" id="10262320at2759"/>
<dbReference type="InterPro" id="IPR049108">
    <property type="entry name" value="Talin_R4"/>
</dbReference>
<dbReference type="GO" id="GO:0005178">
    <property type="term" value="F:integrin binding"/>
    <property type="evidence" value="ECO:0007669"/>
    <property type="project" value="TreeGrafter"/>
</dbReference>
<dbReference type="Pfam" id="PF21896">
    <property type="entry name" value="Talin_IBS2B"/>
    <property type="match status" value="3"/>
</dbReference>
<dbReference type="SMART" id="SM00307">
    <property type="entry name" value="ILWEQ"/>
    <property type="match status" value="1"/>
</dbReference>
<dbReference type="GO" id="GO:0005886">
    <property type="term" value="C:plasma membrane"/>
    <property type="evidence" value="ECO:0007669"/>
    <property type="project" value="TreeGrafter"/>
</dbReference>
<organism evidence="5 6">
    <name type="scientific">Diploscapter pachys</name>
    <dbReference type="NCBI Taxonomy" id="2018661"/>
    <lineage>
        <taxon>Eukaryota</taxon>
        <taxon>Metazoa</taxon>
        <taxon>Ecdysozoa</taxon>
        <taxon>Nematoda</taxon>
        <taxon>Chromadorea</taxon>
        <taxon>Rhabditida</taxon>
        <taxon>Rhabditina</taxon>
        <taxon>Rhabditomorpha</taxon>
        <taxon>Rhabditoidea</taxon>
        <taxon>Rhabditidae</taxon>
        <taxon>Diploscapter</taxon>
    </lineage>
</organism>
<dbReference type="GO" id="GO:0005925">
    <property type="term" value="C:focal adhesion"/>
    <property type="evidence" value="ECO:0007669"/>
    <property type="project" value="TreeGrafter"/>
</dbReference>
<dbReference type="PANTHER" id="PTHR19981:SF1">
    <property type="entry name" value="RHEA, ISOFORM B"/>
    <property type="match status" value="1"/>
</dbReference>
<dbReference type="PROSITE" id="PS50945">
    <property type="entry name" value="I_LWEQ"/>
    <property type="match status" value="1"/>
</dbReference>
<keyword evidence="6" id="KW-1185">Reference proteome</keyword>
<accession>A0A2A2LHK5</accession>
<dbReference type="EMBL" id="LIAE01006751">
    <property type="protein sequence ID" value="PAV85682.1"/>
    <property type="molecule type" value="Genomic_DNA"/>
</dbReference>
<comment type="subcellular location">
    <subcellularLocation>
        <location evidence="1">Cytoplasm</location>
    </subcellularLocation>
</comment>